<reference evidence="1 2" key="1">
    <citation type="submission" date="2024-03" db="EMBL/GenBank/DDBJ databases">
        <title>Sequence of Lycoming College Course Isolates.</title>
        <authorList>
            <person name="Plotts O."/>
            <person name="Newman J."/>
        </authorList>
    </citation>
    <scope>NUCLEOTIDE SEQUENCE [LARGE SCALE GENOMIC DNA]</scope>
    <source>
        <strain evidence="1 2">CJB-3</strain>
    </source>
</reference>
<evidence type="ECO:0000313" key="1">
    <source>
        <dbReference type="EMBL" id="MEJ2901626.1"/>
    </source>
</evidence>
<organism evidence="1 2">
    <name type="scientific">Pedobacter panaciterrae</name>
    <dbReference type="NCBI Taxonomy" id="363849"/>
    <lineage>
        <taxon>Bacteria</taxon>
        <taxon>Pseudomonadati</taxon>
        <taxon>Bacteroidota</taxon>
        <taxon>Sphingobacteriia</taxon>
        <taxon>Sphingobacteriales</taxon>
        <taxon>Sphingobacteriaceae</taxon>
        <taxon>Pedobacter</taxon>
    </lineage>
</organism>
<sequence length="501" mass="58682">MQKPNITRTLGQIHFEDLEPHRFEDLVRQLIYDYKDWQSIEATGRGGADDGYDIRAYEKNSVLQQETDEDTAEPIPPMEGRRWMIQCKREQEIASAKVKKIISDGVNPADPPYGYILAASANISKKTYDTFRDELRGAGVMEFYLWGKAELEDQLLLPKNDRILFTFFGISLFNKRQKKTTEIRSIITVKNKLVGLLGNVNSISGEILVRDVNDEFYPNYDQIPDFDLRPSWERIRVDEAHPKGIVCDIHEYFAYIDKGKKEYDFTVSHDFLTNKVLDHIQENERHRQQMRIRNHWELLARHHQGYVKIKGLLRFRDILLVDPKGDKYNEMPHVFIDYNGRSGPFDNEHLFGDQLHDLFRLSDYQRIKVFPESFGNVIFGITHNDRKIELDPSLVTHYKQSNSIPALYSIDGKYQHLNSRDLVIIDDPNDKSQPYWMVTAIYTSTVSKHLEEHPGYYQLKGFVEAQLQMEIKDTKKINVYELRRVFDYELASANSNQSEEE</sequence>
<proteinExistence type="predicted"/>
<dbReference type="RefSeq" id="WP_337715383.1">
    <property type="nucleotide sequence ID" value="NZ_JBBEUB010000001.1"/>
</dbReference>
<dbReference type="Proteomes" id="UP001378956">
    <property type="component" value="Unassembled WGS sequence"/>
</dbReference>
<evidence type="ECO:0000313" key="2">
    <source>
        <dbReference type="Proteomes" id="UP001378956"/>
    </source>
</evidence>
<accession>A0ABU8NHB7</accession>
<name>A0ABU8NHB7_9SPHI</name>
<dbReference type="EMBL" id="JBBEUB010000001">
    <property type="protein sequence ID" value="MEJ2901626.1"/>
    <property type="molecule type" value="Genomic_DNA"/>
</dbReference>
<protein>
    <recommendedName>
        <fullName evidence="3">Restriction endonuclease</fullName>
    </recommendedName>
</protein>
<keyword evidence="2" id="KW-1185">Reference proteome</keyword>
<gene>
    <name evidence="1" type="ORF">WAE58_04295</name>
</gene>
<evidence type="ECO:0008006" key="3">
    <source>
        <dbReference type="Google" id="ProtNLM"/>
    </source>
</evidence>
<comment type="caution">
    <text evidence="1">The sequence shown here is derived from an EMBL/GenBank/DDBJ whole genome shotgun (WGS) entry which is preliminary data.</text>
</comment>